<keyword evidence="4" id="KW-1185">Reference proteome</keyword>
<name>A0A9W6C971_9FIRM</name>
<reference evidence="3 4" key="1">
    <citation type="journal article" date="2023" name="Int. J. Syst. Evol. Microbiol.">
        <title>Sellimonas catena sp. nov., isolated from human faeces.</title>
        <authorList>
            <person name="Hisatomi A."/>
            <person name="Ohkuma M."/>
            <person name="Sakamoto M."/>
        </authorList>
    </citation>
    <scope>NUCLEOTIDE SEQUENCE [LARGE SCALE GENOMIC DNA]</scope>
    <source>
        <strain evidence="3 4">12EGH17</strain>
    </source>
</reference>
<dbReference type="Proteomes" id="UP001145145">
    <property type="component" value="Unassembled WGS sequence"/>
</dbReference>
<dbReference type="Gene3D" id="3.30.70.940">
    <property type="entry name" value="NusG, N-terminal domain"/>
    <property type="match status" value="1"/>
</dbReference>
<dbReference type="AlphaFoldDB" id="A0A9W6C971"/>
<dbReference type="InterPro" id="IPR006645">
    <property type="entry name" value="NGN-like_dom"/>
</dbReference>
<feature type="domain" description="NusG-like N-terminal" evidence="2">
    <location>
        <begin position="3"/>
        <end position="99"/>
    </location>
</feature>
<proteinExistence type="predicted"/>
<dbReference type="RefSeq" id="WP_281874108.1">
    <property type="nucleotide sequence ID" value="NZ_BSBO01000048.1"/>
</dbReference>
<gene>
    <name evidence="3" type="ORF">Selli1_32910</name>
</gene>
<evidence type="ECO:0000256" key="1">
    <source>
        <dbReference type="ARBA" id="ARBA00023163"/>
    </source>
</evidence>
<protein>
    <recommendedName>
        <fullName evidence="2">NusG-like N-terminal domain-containing protein</fullName>
    </recommendedName>
</protein>
<dbReference type="SUPFAM" id="SSF82679">
    <property type="entry name" value="N-utilization substance G protein NusG, N-terminal domain"/>
    <property type="match status" value="1"/>
</dbReference>
<accession>A0A9W6C971</accession>
<dbReference type="InterPro" id="IPR036735">
    <property type="entry name" value="NGN_dom_sf"/>
</dbReference>
<evidence type="ECO:0000259" key="2">
    <source>
        <dbReference type="Pfam" id="PF02357"/>
    </source>
</evidence>
<evidence type="ECO:0000313" key="3">
    <source>
        <dbReference type="EMBL" id="GLG06117.1"/>
    </source>
</evidence>
<comment type="caution">
    <text evidence="3">The sequence shown here is derived from an EMBL/GenBank/DDBJ whole genome shotgun (WGS) entry which is preliminary data.</text>
</comment>
<dbReference type="Pfam" id="PF02357">
    <property type="entry name" value="NusG"/>
    <property type="match status" value="1"/>
</dbReference>
<evidence type="ECO:0000313" key="4">
    <source>
        <dbReference type="Proteomes" id="UP001145145"/>
    </source>
</evidence>
<dbReference type="GO" id="GO:0006354">
    <property type="term" value="P:DNA-templated transcription elongation"/>
    <property type="evidence" value="ECO:0007669"/>
    <property type="project" value="InterPro"/>
</dbReference>
<organism evidence="3 4">
    <name type="scientific">Sellimonas catena</name>
    <dbReference type="NCBI Taxonomy" id="2994035"/>
    <lineage>
        <taxon>Bacteria</taxon>
        <taxon>Bacillati</taxon>
        <taxon>Bacillota</taxon>
        <taxon>Clostridia</taxon>
        <taxon>Lachnospirales</taxon>
        <taxon>Lachnospiraceae</taxon>
        <taxon>Sellimonas</taxon>
    </lineage>
</organism>
<dbReference type="EMBL" id="BSBO01000048">
    <property type="protein sequence ID" value="GLG06117.1"/>
    <property type="molecule type" value="Genomic_DNA"/>
</dbReference>
<keyword evidence="1" id="KW-0804">Transcription</keyword>
<sequence>MENWYALRTVPGKEEVAAELLRQTVDPALWDVCSVLKKQKLFRADGKLILDTELMFPGFIFVKTDQMGELAEVLERSREYPQPVGGKECPVRIEEEDLHFLQQICGKRLDVPMGLSEVEADDEGNLIRVGGILKPYSGQIVRKRLRKRYVLAEVGLFGRQETILFGIRLPGDQIWQNDRKIQQQTFSRQ</sequence>